<accession>A0A3N2QAW4</accession>
<keyword evidence="1" id="KW-0175">Coiled coil</keyword>
<evidence type="ECO:0000256" key="1">
    <source>
        <dbReference type="SAM" id="Coils"/>
    </source>
</evidence>
<dbReference type="EMBL" id="RARA01000027">
    <property type="protein sequence ID" value="ROT46890.1"/>
    <property type="molecule type" value="Genomic_DNA"/>
</dbReference>
<feature type="coiled-coil region" evidence="1">
    <location>
        <begin position="285"/>
        <end position="455"/>
    </location>
</feature>
<organism evidence="2 3">
    <name type="scientific">Candidatus Cardinium hertigii</name>
    <dbReference type="NCBI Taxonomy" id="247481"/>
    <lineage>
        <taxon>Bacteria</taxon>
        <taxon>Pseudomonadati</taxon>
        <taxon>Bacteroidota</taxon>
        <taxon>Cytophagia</taxon>
        <taxon>Cytophagales</taxon>
        <taxon>Amoebophilaceae</taxon>
        <taxon>Candidatus Cardinium</taxon>
    </lineage>
</organism>
<reference evidence="2 3" key="1">
    <citation type="submission" date="2018-09" db="EMBL/GenBank/DDBJ databases">
        <title>Comparative Genomics of Wolbachia-Cardinium Dual Endosymbiosis in a Plant-Parasitic Nematode.</title>
        <authorList>
            <person name="Brown A.M.V."/>
            <person name="Wasala S.K."/>
            <person name="Howe D.K."/>
            <person name="Peetz A.B."/>
            <person name="Zasada I.A."/>
            <person name="Denver D.R."/>
        </authorList>
    </citation>
    <scope>NUCLEOTIDE SEQUENCE [LARGE SCALE GENOMIC DNA]</scope>
    <source>
        <strain evidence="2 3">Pp_1</strain>
    </source>
</reference>
<dbReference type="RefSeq" id="WP_123663492.1">
    <property type="nucleotide sequence ID" value="NZ_RARA01000027.1"/>
</dbReference>
<feature type="coiled-coil region" evidence="1">
    <location>
        <begin position="140"/>
        <end position="230"/>
    </location>
</feature>
<evidence type="ECO:0000313" key="3">
    <source>
        <dbReference type="Proteomes" id="UP000270927"/>
    </source>
</evidence>
<dbReference type="Proteomes" id="UP000270927">
    <property type="component" value="Unassembled WGS sequence"/>
</dbReference>
<gene>
    <name evidence="2" type="ORF">EDM02_04885</name>
</gene>
<dbReference type="AlphaFoldDB" id="A0A3N2QAW4"/>
<protein>
    <submittedName>
        <fullName evidence="2">Uncharacterized protein</fullName>
    </submittedName>
</protein>
<proteinExistence type="predicted"/>
<sequence>MQTRNTRNKISPPQLGALLVALFNSFIFSAYSSCGRGVGVGNNEKIMQKLQEVDINMKQSKQEALNGAAQTEKLYQAVEEGFKELKIALSEGENAKQVEVEELYQKLIKKLDAIEAWPGESYVYSYGIGNHSDETVKKKLNESEQKLTDATDTIEELGKLLAEKETIRLDLEKKLQETDVRVNCLENENNTLKGSNKKKDDGILKLKTILKRYLEDIEVLNNIKKKLETRISKERDINESLLAGLDCSENDFRKNNPTDDKAGIKEIKNIKEEVCESWEAFQASQAEYQDEIAGYQAIIAMLQENISDLRIDNSDLRTDNSDLRIDNELLTYYNDLLKLNRKIENKKENEQTKKSNKEADKWRKELIKKDGKLDKSKKQVEDLQQANANLKNELNELGPCIVIDGNMERVQNTNNQLSNELKNEIKKREKAEEELAYLREICEEFSRENKELKEKEYAYLKEKEYIYENPLKTKLSRDQCEGEVVYE</sequence>
<name>A0A3N2QAW4_9BACT</name>
<evidence type="ECO:0000313" key="2">
    <source>
        <dbReference type="EMBL" id="ROT46890.1"/>
    </source>
</evidence>
<keyword evidence="3" id="KW-1185">Reference proteome</keyword>
<comment type="caution">
    <text evidence="2">The sequence shown here is derived from an EMBL/GenBank/DDBJ whole genome shotgun (WGS) entry which is preliminary data.</text>
</comment>